<dbReference type="AlphaFoldDB" id="A0A1D3TYR7"/>
<dbReference type="EMBL" id="FMKA01000050">
    <property type="protein sequence ID" value="SCP99635.1"/>
    <property type="molecule type" value="Genomic_DNA"/>
</dbReference>
<keyword evidence="2" id="KW-1185">Reference proteome</keyword>
<dbReference type="InterPro" id="IPR027417">
    <property type="entry name" value="P-loop_NTPase"/>
</dbReference>
<name>A0A1D3TYR7_9FIRM</name>
<dbReference type="Gene3D" id="3.40.50.300">
    <property type="entry name" value="P-loop containing nucleotide triphosphate hydrolases"/>
    <property type="match status" value="1"/>
</dbReference>
<dbReference type="GO" id="GO:0017111">
    <property type="term" value="F:ribonucleoside triphosphate phosphatase activity"/>
    <property type="evidence" value="ECO:0007669"/>
    <property type="project" value="InterPro"/>
</dbReference>
<dbReference type="Pfam" id="PF03266">
    <property type="entry name" value="NTPase_1"/>
    <property type="match status" value="1"/>
</dbReference>
<gene>
    <name evidence="1" type="ORF">SAMN05421730_105011</name>
</gene>
<reference evidence="1 2" key="1">
    <citation type="submission" date="2016-09" db="EMBL/GenBank/DDBJ databases">
        <authorList>
            <person name="Capua I."/>
            <person name="De Benedictis P."/>
            <person name="Joannis T."/>
            <person name="Lombin L.H."/>
            <person name="Cattoli G."/>
        </authorList>
    </citation>
    <scope>NUCLEOTIDE SEQUENCE [LARGE SCALE GENOMIC DNA]</scope>
    <source>
        <strain evidence="1 2">GluBS11</strain>
    </source>
</reference>
<accession>A0A1D3TYR7</accession>
<evidence type="ECO:0000313" key="2">
    <source>
        <dbReference type="Proteomes" id="UP000199315"/>
    </source>
</evidence>
<proteinExistence type="predicted"/>
<dbReference type="STRING" id="1619234.SAMN05421730_105011"/>
<dbReference type="Proteomes" id="UP000199315">
    <property type="component" value="Unassembled WGS sequence"/>
</dbReference>
<dbReference type="InterPro" id="IPR004948">
    <property type="entry name" value="Nuc-triphosphatase_THEP1"/>
</dbReference>
<evidence type="ECO:0000313" key="1">
    <source>
        <dbReference type="EMBL" id="SCP99635.1"/>
    </source>
</evidence>
<organism evidence="1 2">
    <name type="scientific">Anaerobium acetethylicum</name>
    <dbReference type="NCBI Taxonomy" id="1619234"/>
    <lineage>
        <taxon>Bacteria</taxon>
        <taxon>Bacillati</taxon>
        <taxon>Bacillota</taxon>
        <taxon>Clostridia</taxon>
        <taxon>Lachnospirales</taxon>
        <taxon>Lachnospiraceae</taxon>
        <taxon>Anaerobium</taxon>
    </lineage>
</organism>
<dbReference type="SUPFAM" id="SSF52540">
    <property type="entry name" value="P-loop containing nucleoside triphosphate hydrolases"/>
    <property type="match status" value="1"/>
</dbReference>
<protein>
    <submittedName>
        <fullName evidence="1">Nucleoside-triphosphatase THEP1</fullName>
    </submittedName>
</protein>
<sequence length="180" mass="20627">MMILTDDRMMQLKKYIMKSFRESGKKHLLITGSKKSGKTSVLNEILKDEISIGGIITYAIRDDKIAPKYVVLRDFNDQHINGVIAKRSNSGTALIPVTETFESLGAGILRNYNNDDEIDLIVIDEIGFLENNAIHYQNEIIKIFDKRVIAVLRKESTPFIEKLTQRHDIYLIDIDEFIIP</sequence>